<name>A0ACB0ZUY1_MELEN</name>
<evidence type="ECO:0000313" key="2">
    <source>
        <dbReference type="Proteomes" id="UP001497535"/>
    </source>
</evidence>
<keyword evidence="2" id="KW-1185">Reference proteome</keyword>
<accession>A0ACB0ZUY1</accession>
<dbReference type="EMBL" id="CAVMJV010000045">
    <property type="protein sequence ID" value="CAK5082043.1"/>
    <property type="molecule type" value="Genomic_DNA"/>
</dbReference>
<organism evidence="1 2">
    <name type="scientific">Meloidogyne enterolobii</name>
    <name type="common">Root-knot nematode worm</name>
    <name type="synonym">Meloidogyne mayaguensis</name>
    <dbReference type="NCBI Taxonomy" id="390850"/>
    <lineage>
        <taxon>Eukaryota</taxon>
        <taxon>Metazoa</taxon>
        <taxon>Ecdysozoa</taxon>
        <taxon>Nematoda</taxon>
        <taxon>Chromadorea</taxon>
        <taxon>Rhabditida</taxon>
        <taxon>Tylenchina</taxon>
        <taxon>Tylenchomorpha</taxon>
        <taxon>Tylenchoidea</taxon>
        <taxon>Meloidogynidae</taxon>
        <taxon>Meloidogyninae</taxon>
        <taxon>Meloidogyne</taxon>
    </lineage>
</organism>
<sequence length="51" mass="6080">MRILGMPFAIRLHRDWLFSVGDDRSLRVWIMHGLQIFENMGIVHVFCFGNF</sequence>
<comment type="caution">
    <text evidence="1">The sequence shown here is derived from an EMBL/GenBank/DDBJ whole genome shotgun (WGS) entry which is preliminary data.</text>
</comment>
<gene>
    <name evidence="1" type="ORF">MENTE1834_LOCUS29291</name>
</gene>
<evidence type="ECO:0000313" key="1">
    <source>
        <dbReference type="EMBL" id="CAK5082043.1"/>
    </source>
</evidence>
<reference evidence="1" key="1">
    <citation type="submission" date="2023-11" db="EMBL/GenBank/DDBJ databases">
        <authorList>
            <person name="Poullet M."/>
        </authorList>
    </citation>
    <scope>NUCLEOTIDE SEQUENCE</scope>
    <source>
        <strain evidence="1">E1834</strain>
    </source>
</reference>
<dbReference type="Proteomes" id="UP001497535">
    <property type="component" value="Unassembled WGS sequence"/>
</dbReference>
<protein>
    <submittedName>
        <fullName evidence="1">Uncharacterized protein</fullName>
    </submittedName>
</protein>
<proteinExistence type="predicted"/>